<dbReference type="InterPro" id="IPR015943">
    <property type="entry name" value="WD40/YVTN_repeat-like_dom_sf"/>
</dbReference>
<name>A0ABM1KSI8_GEKJA</name>
<feature type="domain" description="F-box" evidence="4">
    <location>
        <begin position="1"/>
        <end position="46"/>
    </location>
</feature>
<dbReference type="InterPro" id="IPR036047">
    <property type="entry name" value="F-box-like_dom_sf"/>
</dbReference>
<evidence type="ECO:0000256" key="2">
    <source>
        <dbReference type="ARBA" id="ARBA00022786"/>
    </source>
</evidence>
<dbReference type="PROSITE" id="PS50181">
    <property type="entry name" value="FBOX"/>
    <property type="match status" value="1"/>
</dbReference>
<keyword evidence="5" id="KW-1185">Reference proteome</keyword>
<keyword evidence="3" id="KW-0853">WD repeat</keyword>
<evidence type="ECO:0000256" key="1">
    <source>
        <dbReference type="ARBA" id="ARBA00004906"/>
    </source>
</evidence>
<comment type="pathway">
    <text evidence="1">Protein modification; protein ubiquitination.</text>
</comment>
<dbReference type="Gene3D" id="2.130.10.10">
    <property type="entry name" value="YVTN repeat-like/Quinoprotein amine dehydrogenase"/>
    <property type="match status" value="1"/>
</dbReference>
<protein>
    <submittedName>
        <fullName evidence="6">F-box/WD repeat-containing protein 12 isoform X1</fullName>
    </submittedName>
</protein>
<dbReference type="GeneID" id="107118819"/>
<dbReference type="Pfam" id="PF00400">
    <property type="entry name" value="WD40"/>
    <property type="match status" value="1"/>
</dbReference>
<dbReference type="SUPFAM" id="SSF81383">
    <property type="entry name" value="F-box domain"/>
    <property type="match status" value="1"/>
</dbReference>
<accession>A0ABM1KSI8</accession>
<organism evidence="5 6">
    <name type="scientific">Gekko japonicus</name>
    <name type="common">Schlegel's Japanese gecko</name>
    <dbReference type="NCBI Taxonomy" id="146911"/>
    <lineage>
        <taxon>Eukaryota</taxon>
        <taxon>Metazoa</taxon>
        <taxon>Chordata</taxon>
        <taxon>Craniata</taxon>
        <taxon>Vertebrata</taxon>
        <taxon>Euteleostomi</taxon>
        <taxon>Lepidosauria</taxon>
        <taxon>Squamata</taxon>
        <taxon>Bifurcata</taxon>
        <taxon>Gekkota</taxon>
        <taxon>Gekkonidae</taxon>
        <taxon>Gekkoninae</taxon>
        <taxon>Gekko</taxon>
    </lineage>
</organism>
<dbReference type="Proteomes" id="UP000694871">
    <property type="component" value="Unplaced"/>
</dbReference>
<keyword evidence="2" id="KW-0833">Ubl conjugation pathway</keyword>
<dbReference type="SMART" id="SM00256">
    <property type="entry name" value="FBOX"/>
    <property type="match status" value="1"/>
</dbReference>
<proteinExistence type="predicted"/>
<dbReference type="PANTHER" id="PTHR46550:SF2">
    <property type="entry name" value="EXPRESSED SEQUENCE C85627-RELATED"/>
    <property type="match status" value="1"/>
</dbReference>
<dbReference type="SUPFAM" id="SSF50978">
    <property type="entry name" value="WD40 repeat-like"/>
    <property type="match status" value="1"/>
</dbReference>
<evidence type="ECO:0000256" key="3">
    <source>
        <dbReference type="PROSITE-ProRule" id="PRU00221"/>
    </source>
</evidence>
<evidence type="ECO:0000259" key="4">
    <source>
        <dbReference type="PROSITE" id="PS50181"/>
    </source>
</evidence>
<dbReference type="InterPro" id="IPR036322">
    <property type="entry name" value="WD40_repeat_dom_sf"/>
</dbReference>
<dbReference type="InterPro" id="IPR001680">
    <property type="entry name" value="WD40_rpt"/>
</dbReference>
<dbReference type="InterPro" id="IPR001810">
    <property type="entry name" value="F-box_dom"/>
</dbReference>
<feature type="repeat" description="WD" evidence="3">
    <location>
        <begin position="120"/>
        <end position="144"/>
    </location>
</feature>
<dbReference type="PANTHER" id="PTHR46550">
    <property type="entry name" value="F-BOX ONLY PROTEIN 3"/>
    <property type="match status" value="1"/>
</dbReference>
<reference evidence="6" key="1">
    <citation type="submission" date="2025-08" db="UniProtKB">
        <authorList>
            <consortium name="RefSeq"/>
        </authorList>
    </citation>
    <scope>IDENTIFICATION</scope>
</reference>
<dbReference type="PROSITE" id="PS50082">
    <property type="entry name" value="WD_REPEATS_2"/>
    <property type="match status" value="1"/>
</dbReference>
<dbReference type="Gene3D" id="1.20.1280.50">
    <property type="match status" value="1"/>
</dbReference>
<dbReference type="InterPro" id="IPR052121">
    <property type="entry name" value="F-box_SCF_Substrate_Recog"/>
</dbReference>
<sequence>MSGELLTLDCLVHIFSHLEAPDLLRAAQVNKTWLEATETASLWRNMCLNQWAFCNISVTPGMQTWKKYYLHRSNIEHKMMSGRPSADYTCKAMRGHQGEIQDMAYLSPNEHTFAMGKVKSIVCTASGDGTVKAWDVQEGTQIWSSPKQETKLVQVITLPQHNLVVTRDLLGTIKLWQGDTGKELGAFSAESAFCPTIAYTINNKLFLSVATSSEKIYTLAVPELSQISCIKPFPNCSADLSSCSPDGRSIVVLPLDRNEAPKVLYTHHATNPEDDLPVFSSPLPIKNCASVTCWLPAEPARIALMHGVDQCYNITTIDITIQKSKYKMNITAQQVATFRLPKKPIFTQYKTIAGFGKQTLLIAFNIELKIYSLDGTELNTFQDHMKAITSIWVDPFRVVTSSFDLSLRVYTWKNDNKTSSLVSRYHLVGGSHRWSRGFTNVACDDVSIVGVVAGVDQTDILRAYSFDL</sequence>
<gene>
    <name evidence="6" type="primary">FBXW12</name>
</gene>
<dbReference type="Pfam" id="PF12937">
    <property type="entry name" value="F-box-like"/>
    <property type="match status" value="1"/>
</dbReference>
<dbReference type="RefSeq" id="XP_015276675.1">
    <property type="nucleotide sequence ID" value="XM_015421189.1"/>
</dbReference>
<evidence type="ECO:0000313" key="5">
    <source>
        <dbReference type="Proteomes" id="UP000694871"/>
    </source>
</evidence>
<evidence type="ECO:0000313" key="6">
    <source>
        <dbReference type="RefSeq" id="XP_015276675.1"/>
    </source>
</evidence>
<dbReference type="SMART" id="SM00320">
    <property type="entry name" value="WD40"/>
    <property type="match status" value="2"/>
</dbReference>